<dbReference type="RefSeq" id="WP_141370178.1">
    <property type="nucleotide sequence ID" value="NZ_BJLQ01000014.1"/>
</dbReference>
<reference evidence="2 3" key="1">
    <citation type="submission" date="2019-06" db="EMBL/GenBank/DDBJ databases">
        <title>Whole genome shotgun sequence of Cellulomonas gelida NBRC 3748.</title>
        <authorList>
            <person name="Hosoyama A."/>
            <person name="Uohara A."/>
            <person name="Ohji S."/>
            <person name="Ichikawa N."/>
        </authorList>
    </citation>
    <scope>NUCLEOTIDE SEQUENCE [LARGE SCALE GENOMIC DNA]</scope>
    <source>
        <strain evidence="2 3">NBRC 3748</strain>
    </source>
</reference>
<comment type="caution">
    <text evidence="2">The sequence shown here is derived from an EMBL/GenBank/DDBJ whole genome shotgun (WGS) entry which is preliminary data.</text>
</comment>
<dbReference type="OrthoDB" id="9968262at2"/>
<dbReference type="EMBL" id="BJLQ01000014">
    <property type="protein sequence ID" value="GEA84392.1"/>
    <property type="molecule type" value="Genomic_DNA"/>
</dbReference>
<feature type="signal peptide" evidence="1">
    <location>
        <begin position="1"/>
        <end position="36"/>
    </location>
</feature>
<name>A0A4Y3KK46_9CELL</name>
<keyword evidence="3" id="KW-1185">Reference proteome</keyword>
<evidence type="ECO:0000313" key="3">
    <source>
        <dbReference type="Proteomes" id="UP000320461"/>
    </source>
</evidence>
<organism evidence="2 3">
    <name type="scientific">Cellulomonas gelida</name>
    <dbReference type="NCBI Taxonomy" id="1712"/>
    <lineage>
        <taxon>Bacteria</taxon>
        <taxon>Bacillati</taxon>
        <taxon>Actinomycetota</taxon>
        <taxon>Actinomycetes</taxon>
        <taxon>Micrococcales</taxon>
        <taxon>Cellulomonadaceae</taxon>
        <taxon>Cellulomonas</taxon>
    </lineage>
</organism>
<evidence type="ECO:0000313" key="2">
    <source>
        <dbReference type="EMBL" id="GEA84392.1"/>
    </source>
</evidence>
<feature type="chain" id="PRO_5021328179" evidence="1">
    <location>
        <begin position="37"/>
        <end position="425"/>
    </location>
</feature>
<sequence>MKLGTTHRMHAARRRVVAATTAALALVVLGAVPSSAATWRSSVALPVAKNATTDVRVGEDGITDVTAVSGPSGGLSLTVVGVGASSGAVPKVAFSRTKVTGDVELVESPKGGALVAWTRDTAVEWDDPTTLYVAARAAGSTTWSAPTKLASVHLGGFDVGVDRSGRYTIAYRTATATKVLTGRPGSWAARTLRAALPEVELAVAPDGTAALLAVDVDTTGAAVLSVASRASATGAWTAPTVVRRDASPAFIYGRQAVVAASGGSVSVAWNSGSGVRVASRATSTGAWATATVPGWSFDLTSRPDGRVELATDAVSVRSRSRTSTTWSSPTTVAKRSGVVGVDEAAGDARAATVAWVQASGVEAGVVYARDRTTSGTWGTIRRVGSTAVEQGDVAHTFVEVARSVAGRGALVYRSTTGKIWLQRFV</sequence>
<keyword evidence="1" id="KW-0732">Signal</keyword>
<proteinExistence type="predicted"/>
<gene>
    <name evidence="2" type="ORF">CGE01nite_16430</name>
</gene>
<dbReference type="AlphaFoldDB" id="A0A4Y3KK46"/>
<evidence type="ECO:0000256" key="1">
    <source>
        <dbReference type="SAM" id="SignalP"/>
    </source>
</evidence>
<accession>A0A4Y3KK46</accession>
<dbReference type="Proteomes" id="UP000320461">
    <property type="component" value="Unassembled WGS sequence"/>
</dbReference>
<protein>
    <submittedName>
        <fullName evidence="2">Uncharacterized protein</fullName>
    </submittedName>
</protein>